<evidence type="ECO:0000256" key="1">
    <source>
        <dbReference type="ARBA" id="ARBA00004417"/>
    </source>
</evidence>
<evidence type="ECO:0000256" key="4">
    <source>
        <dbReference type="ARBA" id="ARBA00022475"/>
    </source>
</evidence>
<keyword evidence="10" id="KW-1185">Reference proteome</keyword>
<dbReference type="InterPro" id="IPR017871">
    <property type="entry name" value="ABC_transporter-like_CS"/>
</dbReference>
<dbReference type="PANTHER" id="PTHR43297">
    <property type="entry name" value="OLIGOPEPTIDE TRANSPORT ATP-BINDING PROTEIN APPD"/>
    <property type="match status" value="1"/>
</dbReference>
<dbReference type="SMART" id="SM00382">
    <property type="entry name" value="AAA"/>
    <property type="match status" value="1"/>
</dbReference>
<evidence type="ECO:0000256" key="7">
    <source>
        <dbReference type="ARBA" id="ARBA00023136"/>
    </source>
</evidence>
<dbReference type="GO" id="GO:0015833">
    <property type="term" value="P:peptide transport"/>
    <property type="evidence" value="ECO:0007669"/>
    <property type="project" value="InterPro"/>
</dbReference>
<dbReference type="Pfam" id="PF08352">
    <property type="entry name" value="oligo_HPY"/>
    <property type="match status" value="1"/>
</dbReference>
<comment type="similarity">
    <text evidence="2">Belongs to the ABC transporter superfamily.</text>
</comment>
<evidence type="ECO:0000256" key="6">
    <source>
        <dbReference type="ARBA" id="ARBA00022840"/>
    </source>
</evidence>
<reference evidence="9 10" key="1">
    <citation type="submission" date="2019-01" db="EMBL/GenBank/DDBJ databases">
        <title>The draft genome of Rhizobium sp. 24NR.</title>
        <authorList>
            <person name="Liu L."/>
            <person name="Liang L."/>
            <person name="Shi S."/>
            <person name="Xu L."/>
            <person name="Wang X."/>
            <person name="Li L."/>
            <person name="Zhang X."/>
        </authorList>
    </citation>
    <scope>NUCLEOTIDE SEQUENCE [LARGE SCALE GENOMIC DNA]</scope>
    <source>
        <strain evidence="9 10">24NR</strain>
    </source>
</reference>
<dbReference type="PROSITE" id="PS50893">
    <property type="entry name" value="ABC_TRANSPORTER_2"/>
    <property type="match status" value="1"/>
</dbReference>
<dbReference type="Proteomes" id="UP000287687">
    <property type="component" value="Unassembled WGS sequence"/>
</dbReference>
<dbReference type="AlphaFoldDB" id="A0A3S3SAU4"/>
<proteinExistence type="inferred from homology"/>
<dbReference type="EMBL" id="SBIP01000001">
    <property type="protein sequence ID" value="RWX81308.1"/>
    <property type="molecule type" value="Genomic_DNA"/>
</dbReference>
<comment type="caution">
    <text evidence="9">The sequence shown here is derived from an EMBL/GenBank/DDBJ whole genome shotgun (WGS) entry which is preliminary data.</text>
</comment>
<evidence type="ECO:0000313" key="9">
    <source>
        <dbReference type="EMBL" id="RWX81308.1"/>
    </source>
</evidence>
<dbReference type="OrthoDB" id="9815712at2"/>
<keyword evidence="3" id="KW-0813">Transport</keyword>
<dbReference type="GO" id="GO:0005524">
    <property type="term" value="F:ATP binding"/>
    <property type="evidence" value="ECO:0007669"/>
    <property type="project" value="UniProtKB-KW"/>
</dbReference>
<keyword evidence="5" id="KW-0547">Nucleotide-binding</keyword>
<dbReference type="InterPro" id="IPR027417">
    <property type="entry name" value="P-loop_NTPase"/>
</dbReference>
<keyword evidence="7" id="KW-0472">Membrane</keyword>
<evidence type="ECO:0000256" key="5">
    <source>
        <dbReference type="ARBA" id="ARBA00022741"/>
    </source>
</evidence>
<dbReference type="InterPro" id="IPR050388">
    <property type="entry name" value="ABC_Ni/Peptide_Import"/>
</dbReference>
<dbReference type="SUPFAM" id="SSF52540">
    <property type="entry name" value="P-loop containing nucleoside triphosphate hydrolases"/>
    <property type="match status" value="1"/>
</dbReference>
<dbReference type="Pfam" id="PF00005">
    <property type="entry name" value="ABC_tran"/>
    <property type="match status" value="1"/>
</dbReference>
<dbReference type="InterPro" id="IPR003593">
    <property type="entry name" value="AAA+_ATPase"/>
</dbReference>
<accession>A0A3S3SAU4</accession>
<dbReference type="CDD" id="cd03257">
    <property type="entry name" value="ABC_NikE_OppD_transporters"/>
    <property type="match status" value="1"/>
</dbReference>
<gene>
    <name evidence="9" type="ORF">EPK99_03065</name>
</gene>
<feature type="domain" description="ABC transporter" evidence="8">
    <location>
        <begin position="7"/>
        <end position="257"/>
    </location>
</feature>
<dbReference type="GO" id="GO:0005886">
    <property type="term" value="C:plasma membrane"/>
    <property type="evidence" value="ECO:0007669"/>
    <property type="project" value="UniProtKB-SubCell"/>
</dbReference>
<dbReference type="RefSeq" id="WP_128441133.1">
    <property type="nucleotide sequence ID" value="NZ_SBIP01000001.1"/>
</dbReference>
<keyword evidence="4" id="KW-1003">Cell membrane</keyword>
<protein>
    <submittedName>
        <fullName evidence="9">ABC transporter ATP-binding protein</fullName>
    </submittedName>
</protein>
<dbReference type="FunFam" id="3.40.50.300:FF:000016">
    <property type="entry name" value="Oligopeptide ABC transporter ATP-binding component"/>
    <property type="match status" value="1"/>
</dbReference>
<dbReference type="Gene3D" id="3.40.50.300">
    <property type="entry name" value="P-loop containing nucleotide triphosphate hydrolases"/>
    <property type="match status" value="1"/>
</dbReference>
<evidence type="ECO:0000256" key="3">
    <source>
        <dbReference type="ARBA" id="ARBA00022448"/>
    </source>
</evidence>
<dbReference type="InterPro" id="IPR003439">
    <property type="entry name" value="ABC_transporter-like_ATP-bd"/>
</dbReference>
<dbReference type="NCBIfam" id="TIGR01727">
    <property type="entry name" value="oligo_HPY"/>
    <property type="match status" value="1"/>
</dbReference>
<evidence type="ECO:0000313" key="10">
    <source>
        <dbReference type="Proteomes" id="UP000287687"/>
    </source>
</evidence>
<evidence type="ECO:0000256" key="2">
    <source>
        <dbReference type="ARBA" id="ARBA00005417"/>
    </source>
</evidence>
<name>A0A3S3SAU4_9HYPH</name>
<dbReference type="GO" id="GO:0016887">
    <property type="term" value="F:ATP hydrolysis activity"/>
    <property type="evidence" value="ECO:0007669"/>
    <property type="project" value="InterPro"/>
</dbReference>
<dbReference type="InterPro" id="IPR013563">
    <property type="entry name" value="Oligopep_ABC_C"/>
</dbReference>
<sequence>MTIEPVLRVRNLAIAVPGDRHPVDAVCGVDLDVAKGETLAIVGESGCGKSLTALALAGLLPDGVRISGGTVEILGHDVAGKSEHAWRALRGDRISMIFQDPMSALNPVLTIGDQIVEAIRAHRPIGKREVFSEGVELLHRVKLQTPHEYMAAYPHQLSGGMRQRVLIAMAIANRPDILIADEPTTALDATVQADILSLLDELKRETGMALVLITHDLSLVSRWADRIMVMYAGKAVEARKAKSLLGEASHPYTRALLAARPQRRPDTGQRPRLAEIRGRVPSPQEKGDGCSFANRCDFVMSRCRAISPQAVHVSDGRVWCHAVDEQQARHSGALA</sequence>
<organism evidence="9 10">
    <name type="scientific">Neorhizobium lilium</name>
    <dbReference type="NCBI Taxonomy" id="2503024"/>
    <lineage>
        <taxon>Bacteria</taxon>
        <taxon>Pseudomonadati</taxon>
        <taxon>Pseudomonadota</taxon>
        <taxon>Alphaproteobacteria</taxon>
        <taxon>Hyphomicrobiales</taxon>
        <taxon>Rhizobiaceae</taxon>
        <taxon>Rhizobium/Agrobacterium group</taxon>
        <taxon>Neorhizobium</taxon>
    </lineage>
</organism>
<dbReference type="GO" id="GO:0055085">
    <property type="term" value="P:transmembrane transport"/>
    <property type="evidence" value="ECO:0007669"/>
    <property type="project" value="UniProtKB-ARBA"/>
</dbReference>
<dbReference type="PROSITE" id="PS00211">
    <property type="entry name" value="ABC_TRANSPORTER_1"/>
    <property type="match status" value="1"/>
</dbReference>
<dbReference type="PANTHER" id="PTHR43297:SF2">
    <property type="entry name" value="DIPEPTIDE TRANSPORT ATP-BINDING PROTEIN DPPD"/>
    <property type="match status" value="1"/>
</dbReference>
<comment type="subcellular location">
    <subcellularLocation>
        <location evidence="1">Cell inner membrane</location>
        <topology evidence="1">Peripheral membrane protein</topology>
    </subcellularLocation>
</comment>
<keyword evidence="6 9" id="KW-0067">ATP-binding</keyword>
<evidence type="ECO:0000259" key="8">
    <source>
        <dbReference type="PROSITE" id="PS50893"/>
    </source>
</evidence>